<evidence type="ECO:0000256" key="4">
    <source>
        <dbReference type="SAM" id="Phobius"/>
    </source>
</evidence>
<gene>
    <name evidence="6" type="ORF">DTER00134_LOCUS18957</name>
</gene>
<dbReference type="InterPro" id="IPR050577">
    <property type="entry name" value="MAPR/NEUFC/NENF-like"/>
</dbReference>
<dbReference type="PANTHER" id="PTHR10281">
    <property type="entry name" value="MEMBRANE-ASSOCIATED PROGESTERONE RECEPTOR COMPONENT-RELATED"/>
    <property type="match status" value="1"/>
</dbReference>
<dbReference type="AlphaFoldDB" id="A0A7S3R6B6"/>
<feature type="compositionally biased region" description="Polar residues" evidence="3">
    <location>
        <begin position="342"/>
        <end position="352"/>
    </location>
</feature>
<proteinExistence type="inferred from homology"/>
<evidence type="ECO:0000256" key="3">
    <source>
        <dbReference type="SAM" id="MobiDB-lite"/>
    </source>
</evidence>
<evidence type="ECO:0000256" key="2">
    <source>
        <dbReference type="ARBA" id="ARBA00038357"/>
    </source>
</evidence>
<comment type="similarity">
    <text evidence="2">Belongs to the cytochrome b5 family. MAPR subfamily.</text>
</comment>
<dbReference type="InterPro" id="IPR001199">
    <property type="entry name" value="Cyt_B5-like_heme/steroid-bd"/>
</dbReference>
<dbReference type="EMBL" id="HBIP01031216">
    <property type="protein sequence ID" value="CAE0503884.1"/>
    <property type="molecule type" value="Transcribed_RNA"/>
</dbReference>
<organism evidence="6">
    <name type="scientific">Dunaliella tertiolecta</name>
    <name type="common">Green alga</name>
    <dbReference type="NCBI Taxonomy" id="3047"/>
    <lineage>
        <taxon>Eukaryota</taxon>
        <taxon>Viridiplantae</taxon>
        <taxon>Chlorophyta</taxon>
        <taxon>core chlorophytes</taxon>
        <taxon>Chlorophyceae</taxon>
        <taxon>CS clade</taxon>
        <taxon>Chlamydomonadales</taxon>
        <taxon>Dunaliellaceae</taxon>
        <taxon>Dunaliella</taxon>
    </lineage>
</organism>
<evidence type="ECO:0000313" key="6">
    <source>
        <dbReference type="EMBL" id="CAE0503884.1"/>
    </source>
</evidence>
<dbReference type="PANTHER" id="PTHR10281:SF4">
    <property type="entry name" value="NEUFERRICIN"/>
    <property type="match status" value="1"/>
</dbReference>
<keyword evidence="1" id="KW-0446">Lipid-binding</keyword>
<dbReference type="Gene3D" id="3.10.120.10">
    <property type="entry name" value="Cytochrome b5-like heme/steroid binding domain"/>
    <property type="match status" value="1"/>
</dbReference>
<dbReference type="GO" id="GO:0012505">
    <property type="term" value="C:endomembrane system"/>
    <property type="evidence" value="ECO:0007669"/>
    <property type="project" value="TreeGrafter"/>
</dbReference>
<dbReference type="InterPro" id="IPR036400">
    <property type="entry name" value="Cyt_B5-like_heme/steroid_sf"/>
</dbReference>
<dbReference type="GO" id="GO:0005496">
    <property type="term" value="F:steroid binding"/>
    <property type="evidence" value="ECO:0007669"/>
    <property type="project" value="UniProtKB-KW"/>
</dbReference>
<feature type="domain" description="Cytochrome b5 heme-binding" evidence="5">
    <location>
        <begin position="96"/>
        <end position="191"/>
    </location>
</feature>
<keyword evidence="4" id="KW-0472">Membrane</keyword>
<dbReference type="SUPFAM" id="SSF55856">
    <property type="entry name" value="Cytochrome b5-like heme/steroid binding domain"/>
    <property type="match status" value="1"/>
</dbReference>
<sequence length="352" mass="39812">MAANDVQGGTHQQECPQESMPKEPEEEVKVGGADRSTSKAIVQGEARHQQGSQHKRPRRRPFIPRAELLILSAIVSACIAFLIYYNHEESPETRLFTDEQLSLFTGERNSPMFLAILGEVFDVTKGRDKYGKDGYNFFLGKDATKSYVTGNFRGDLHDDVRGLSNEQCASLVEWRAFFREHPDYKYKGRVLGRFWNVHGKKRKALIKVEEQAAKAKTQEALAKEADAKLVACNVRWNEASGGTVWCEDGWHPRLVVRGLDAEGGEPTQRCACFESIGWSDVRKVYPGCKPESSECRSEPSPAQSHHHQQQRQPIKEEQQAGDQRGQQKDRTGLQRQMEIENAASNGNRRQEL</sequence>
<feature type="region of interest" description="Disordered" evidence="3">
    <location>
        <begin position="289"/>
        <end position="352"/>
    </location>
</feature>
<feature type="compositionally biased region" description="Basic and acidic residues" evidence="3">
    <location>
        <begin position="20"/>
        <end position="29"/>
    </location>
</feature>
<keyword evidence="4" id="KW-1133">Transmembrane helix</keyword>
<feature type="transmembrane region" description="Helical" evidence="4">
    <location>
        <begin position="66"/>
        <end position="85"/>
    </location>
</feature>
<evidence type="ECO:0000256" key="1">
    <source>
        <dbReference type="ARBA" id="ARBA00022665"/>
    </source>
</evidence>
<keyword evidence="1" id="KW-0754">Steroid-binding</keyword>
<dbReference type="Pfam" id="PF00173">
    <property type="entry name" value="Cyt-b5"/>
    <property type="match status" value="1"/>
</dbReference>
<dbReference type="GO" id="GO:0016020">
    <property type="term" value="C:membrane"/>
    <property type="evidence" value="ECO:0007669"/>
    <property type="project" value="TreeGrafter"/>
</dbReference>
<reference evidence="6" key="1">
    <citation type="submission" date="2021-01" db="EMBL/GenBank/DDBJ databases">
        <authorList>
            <person name="Corre E."/>
            <person name="Pelletier E."/>
            <person name="Niang G."/>
            <person name="Scheremetjew M."/>
            <person name="Finn R."/>
            <person name="Kale V."/>
            <person name="Holt S."/>
            <person name="Cochrane G."/>
            <person name="Meng A."/>
            <person name="Brown T."/>
            <person name="Cohen L."/>
        </authorList>
    </citation>
    <scope>NUCLEOTIDE SEQUENCE</scope>
    <source>
        <strain evidence="6">CCMP1320</strain>
    </source>
</reference>
<name>A0A7S3R6B6_DUNTE</name>
<feature type="region of interest" description="Disordered" evidence="3">
    <location>
        <begin position="1"/>
        <end position="59"/>
    </location>
</feature>
<dbReference type="SMART" id="SM01117">
    <property type="entry name" value="Cyt-b5"/>
    <property type="match status" value="1"/>
</dbReference>
<keyword evidence="4" id="KW-0812">Transmembrane</keyword>
<feature type="compositionally biased region" description="Polar residues" evidence="3">
    <location>
        <begin position="7"/>
        <end position="16"/>
    </location>
</feature>
<accession>A0A7S3R6B6</accession>
<evidence type="ECO:0000259" key="5">
    <source>
        <dbReference type="SMART" id="SM01117"/>
    </source>
</evidence>
<protein>
    <recommendedName>
        <fullName evidence="5">Cytochrome b5 heme-binding domain-containing protein</fullName>
    </recommendedName>
</protein>